<reference evidence="1 2" key="1">
    <citation type="journal article" date="2020" name="Phytopathology">
        <title>Genome Sequence Resources of Colletotrichum truncatum, C. plurivorum, C. musicola, and C. sojae: Four Species Pathogenic to Soybean (Glycine max).</title>
        <authorList>
            <person name="Rogerio F."/>
            <person name="Boufleur T.R."/>
            <person name="Ciampi-Guillardi M."/>
            <person name="Sukno S.A."/>
            <person name="Thon M.R."/>
            <person name="Massola Junior N.S."/>
            <person name="Baroncelli R."/>
        </authorList>
    </citation>
    <scope>NUCLEOTIDE SEQUENCE [LARGE SCALE GENOMIC DNA]</scope>
    <source>
        <strain evidence="1 2">CMES1059</strain>
    </source>
</reference>
<proteinExistence type="predicted"/>
<name>A0ACC3Z562_COLTU</name>
<protein>
    <submittedName>
        <fullName evidence="1">Uncharacterized protein</fullName>
    </submittedName>
</protein>
<comment type="caution">
    <text evidence="1">The sequence shown here is derived from an EMBL/GenBank/DDBJ whole genome shotgun (WGS) entry which is preliminary data.</text>
</comment>
<accession>A0ACC3Z562</accession>
<organism evidence="1 2">
    <name type="scientific">Colletotrichum truncatum</name>
    <name type="common">Anthracnose fungus</name>
    <name type="synonym">Colletotrichum capsici</name>
    <dbReference type="NCBI Taxonomy" id="5467"/>
    <lineage>
        <taxon>Eukaryota</taxon>
        <taxon>Fungi</taxon>
        <taxon>Dikarya</taxon>
        <taxon>Ascomycota</taxon>
        <taxon>Pezizomycotina</taxon>
        <taxon>Sordariomycetes</taxon>
        <taxon>Hypocreomycetidae</taxon>
        <taxon>Glomerellales</taxon>
        <taxon>Glomerellaceae</taxon>
        <taxon>Colletotrichum</taxon>
        <taxon>Colletotrichum truncatum species complex</taxon>
    </lineage>
</organism>
<evidence type="ECO:0000313" key="1">
    <source>
        <dbReference type="EMBL" id="KAL0939229.1"/>
    </source>
</evidence>
<gene>
    <name evidence="1" type="ORF">CTRU02_205839</name>
</gene>
<evidence type="ECO:0000313" key="2">
    <source>
        <dbReference type="Proteomes" id="UP000805649"/>
    </source>
</evidence>
<keyword evidence="2" id="KW-1185">Reference proteome</keyword>
<sequence length="552" mass="61917">MVANKDLVNNNTYFLDPHRPRTRPDQFTPHDSAGLGASGNDEEPQDSHFGDEMWVWDRLQSPSSSANSFNDYLSSEMALDFPHSEGSRTTADDLSINTPSPAEELLVDNSRPPPLVDTDKFGSDLAYPHYDKSQTLLRPKKLVIGNRVSKTRVVKDINKTNQVREAGACIRCRIKKTPCSAIHSCDSCKKDYPQFSKTPEVCCIHNDLAAVAKDNASGRFETLSSKEEIAVRESLRLGSPRFRETRFTGQVFFDQDISKLGIPAVLANYDCKAGNAPSGCTFERDSENPALKQDMLLQWAGQALSPVDGDTFEGVVESFIKTFIKSHVLSTFSSHAQIKTLLENVHTFKCMYKICRSRTLCFLQDGASQAQLLPFPAQVQIRGIARKALEAAERDILAELDKYIKTPKLENKERPAIWAVLWQLMLVYRDLLRNTKPCLNNAEPLFNAVAVFYAAFFRNTGALKFYEEGMKDIGRQYTNRQAELHKAFNDAVSRRDVFYQTIISGVHDIDQHLKGLVVSPEMKLLSRMAKKKTAAGKRAAANANDEDEVMED</sequence>
<dbReference type="Proteomes" id="UP000805649">
    <property type="component" value="Unassembled WGS sequence"/>
</dbReference>
<dbReference type="EMBL" id="VUJX02000003">
    <property type="protein sequence ID" value="KAL0939229.1"/>
    <property type="molecule type" value="Genomic_DNA"/>
</dbReference>